<name>A0AAE8BLF1_9CAUD</name>
<sequence>MKKTIFVFGSNEGGIHGAGAALFAYQKKGARFGHGYGHSGNSWAIPTKGVLTIGDKRIVGDTLPLERIQQYVSGFLAFAHGHPDMEFEVTRIGCGLAGLKDEDIAPMFHNAPSNCSFDTVWKPWLKDDAKFWGTF</sequence>
<keyword evidence="2" id="KW-1185">Reference proteome</keyword>
<proteinExistence type="predicted"/>
<evidence type="ECO:0000313" key="2">
    <source>
        <dbReference type="Proteomes" id="UP000827904"/>
    </source>
</evidence>
<accession>A0AAE8BLF1</accession>
<evidence type="ECO:0000313" key="1">
    <source>
        <dbReference type="EMBL" id="QYW01873.1"/>
    </source>
</evidence>
<protein>
    <submittedName>
        <fullName evidence="1">Uncharacterized protein</fullName>
    </submittedName>
</protein>
<dbReference type="EMBL" id="MZ326857">
    <property type="protein sequence ID" value="QYW01873.1"/>
    <property type="molecule type" value="Genomic_DNA"/>
</dbReference>
<reference evidence="1 2" key="1">
    <citation type="submission" date="2021-06" db="EMBL/GenBank/DDBJ databases">
        <title>Complete genome sequence of Stenotrophomonas maltophilia phage Piffle.</title>
        <authorList>
            <person name="Kirchhoff M."/>
            <person name="Ortega C."/>
            <person name="Clark J."/>
            <person name="Liu M."/>
            <person name="Burrowes B."/>
        </authorList>
    </citation>
    <scope>NUCLEOTIDE SEQUENCE [LARGE SCALE GENOMIC DNA]</scope>
</reference>
<dbReference type="Proteomes" id="UP000827904">
    <property type="component" value="Segment"/>
</dbReference>
<gene>
    <name evidence="1" type="ORF">CPT_Piffle_013</name>
</gene>
<organism evidence="1 2">
    <name type="scientific">Stenotrophomonas phage Piffle</name>
    <dbReference type="NCBI Taxonomy" id="2859656"/>
    <lineage>
        <taxon>Viruses</taxon>
        <taxon>Duplodnaviria</taxon>
        <taxon>Heunggongvirae</taxon>
        <taxon>Uroviricota</taxon>
        <taxon>Caudoviricetes</taxon>
        <taxon>Schitoviridae</taxon>
        <taxon>Pokkenvirus</taxon>
        <taxon>Pokkenvirus piffle</taxon>
    </lineage>
</organism>